<dbReference type="OrthoDB" id="1916150at2759"/>
<accession>A0A7J0DTI9</accession>
<proteinExistence type="predicted"/>
<name>A0A7J0DTI9_9ERIC</name>
<dbReference type="PANTHER" id="PTHR33781">
    <property type="entry name" value="PROTEIN PHYTOCHROME KINASE SUBSTRATE 1-RELATED"/>
    <property type="match status" value="1"/>
</dbReference>
<dbReference type="PANTHER" id="PTHR33781:SF4">
    <property type="entry name" value="PROTEIN PHYTOCHROME KINASE SUBSTRATE 1"/>
    <property type="match status" value="1"/>
</dbReference>
<dbReference type="EMBL" id="BJWL01000372">
    <property type="protein sequence ID" value="GFS41346.1"/>
    <property type="molecule type" value="Genomic_DNA"/>
</dbReference>
<evidence type="ECO:0000313" key="2">
    <source>
        <dbReference type="EMBL" id="GFS41346.1"/>
    </source>
</evidence>
<reference evidence="3" key="1">
    <citation type="submission" date="2019-07" db="EMBL/GenBank/DDBJ databases">
        <title>De Novo Assembly of kiwifruit Actinidia rufa.</title>
        <authorList>
            <person name="Sugita-Konishi S."/>
            <person name="Sato K."/>
            <person name="Mori E."/>
            <person name="Abe Y."/>
            <person name="Kisaki G."/>
            <person name="Hamano K."/>
            <person name="Suezawa K."/>
            <person name="Otani M."/>
            <person name="Fukuda T."/>
            <person name="Manabe T."/>
            <person name="Gomi K."/>
            <person name="Tabuchi M."/>
            <person name="Akimitsu K."/>
            <person name="Kataoka I."/>
        </authorList>
    </citation>
    <scope>NUCLEOTIDE SEQUENCE [LARGE SCALE GENOMIC DNA]</scope>
    <source>
        <strain evidence="3">cv. Fuchu</strain>
    </source>
</reference>
<gene>
    <name evidence="2" type="ORF">Acr_00g0073820</name>
</gene>
<comment type="caution">
    <text evidence="2">The sequence shown here is derived from an EMBL/GenBank/DDBJ whole genome shotgun (WGS) entry which is preliminary data.</text>
</comment>
<organism evidence="2 3">
    <name type="scientific">Actinidia rufa</name>
    <dbReference type="NCBI Taxonomy" id="165716"/>
    <lineage>
        <taxon>Eukaryota</taxon>
        <taxon>Viridiplantae</taxon>
        <taxon>Streptophyta</taxon>
        <taxon>Embryophyta</taxon>
        <taxon>Tracheophyta</taxon>
        <taxon>Spermatophyta</taxon>
        <taxon>Magnoliopsida</taxon>
        <taxon>eudicotyledons</taxon>
        <taxon>Gunneridae</taxon>
        <taxon>Pentapetalae</taxon>
        <taxon>asterids</taxon>
        <taxon>Ericales</taxon>
        <taxon>Actinidiaceae</taxon>
        <taxon>Actinidia</taxon>
    </lineage>
</organism>
<dbReference type="AlphaFoldDB" id="A0A7J0DTI9"/>
<feature type="region of interest" description="Disordered" evidence="1">
    <location>
        <begin position="159"/>
        <end position="182"/>
    </location>
</feature>
<evidence type="ECO:0000313" key="3">
    <source>
        <dbReference type="Proteomes" id="UP000585474"/>
    </source>
</evidence>
<evidence type="ECO:0000256" key="1">
    <source>
        <dbReference type="SAM" id="MobiDB-lite"/>
    </source>
</evidence>
<dbReference type="GO" id="GO:0009638">
    <property type="term" value="P:phototropism"/>
    <property type="evidence" value="ECO:0007669"/>
    <property type="project" value="InterPro"/>
</dbReference>
<sequence length="295" mass="33238">MAMVKLTPDLSFENHHLRDTSFSPYLKRSEETFVHKLEGLNLGKIEVEDEEIGVFGAEKYFNEATYEDDPRITNKYAIGYQQAKDEPVDTVPVKPKIPVQTPSVRSSESSLNSQSALLQGISNPSPRKANKKQGKRSLLAGLACKCYCSDKNSVEIDEHAGETNSTNREPVQNGPDTDDLARTSKSRLNPWLMEELYCKKVDKVGLGLNREDGFQLPTVNNKWEYLDGNWRKSLEVFGSPVLERKNKSLKLSMLGELETPAMYNDAGSSDLFEIESFPNTSNQFPTCYTRRARQA</sequence>
<dbReference type="Proteomes" id="UP000585474">
    <property type="component" value="Unassembled WGS sequence"/>
</dbReference>
<protein>
    <submittedName>
        <fullName evidence="2">Uncharacterized protein</fullName>
    </submittedName>
</protein>
<feature type="region of interest" description="Disordered" evidence="1">
    <location>
        <begin position="87"/>
        <end position="134"/>
    </location>
</feature>
<feature type="compositionally biased region" description="Low complexity" evidence="1">
    <location>
        <begin position="103"/>
        <end position="118"/>
    </location>
</feature>
<keyword evidence="3" id="KW-1185">Reference proteome</keyword>
<dbReference type="InterPro" id="IPR039615">
    <property type="entry name" value="PKS"/>
</dbReference>